<reference evidence="2" key="1">
    <citation type="journal article" date="2020" name="mSystems">
        <title>Genome- and Community-Level Interaction Insights into Carbon Utilization and Element Cycling Functions of Hydrothermarchaeota in Hydrothermal Sediment.</title>
        <authorList>
            <person name="Zhou Z."/>
            <person name="Liu Y."/>
            <person name="Xu W."/>
            <person name="Pan J."/>
            <person name="Luo Z.H."/>
            <person name="Li M."/>
        </authorList>
    </citation>
    <scope>NUCLEOTIDE SEQUENCE [LARGE SCALE GENOMIC DNA]</scope>
    <source>
        <strain evidence="2">HyVt-577</strain>
    </source>
</reference>
<evidence type="ECO:0000256" key="1">
    <source>
        <dbReference type="SAM" id="SignalP"/>
    </source>
</evidence>
<name>A0A7V4U2E4_CALAY</name>
<protein>
    <recommendedName>
        <fullName evidence="3">DUF4424 domain-containing protein</fullName>
    </recommendedName>
</protein>
<dbReference type="Proteomes" id="UP000885779">
    <property type="component" value="Unassembled WGS sequence"/>
</dbReference>
<feature type="signal peptide" evidence="1">
    <location>
        <begin position="1"/>
        <end position="21"/>
    </location>
</feature>
<evidence type="ECO:0000313" key="2">
    <source>
        <dbReference type="EMBL" id="HGY56785.1"/>
    </source>
</evidence>
<dbReference type="Gene3D" id="2.60.40.3680">
    <property type="match status" value="1"/>
</dbReference>
<organism evidence="2">
    <name type="scientific">Caldithrix abyssi</name>
    <dbReference type="NCBI Taxonomy" id="187145"/>
    <lineage>
        <taxon>Bacteria</taxon>
        <taxon>Pseudomonadati</taxon>
        <taxon>Calditrichota</taxon>
        <taxon>Calditrichia</taxon>
        <taxon>Calditrichales</taxon>
        <taxon>Calditrichaceae</taxon>
        <taxon>Caldithrix</taxon>
    </lineage>
</organism>
<comment type="caution">
    <text evidence="2">The sequence shown here is derived from an EMBL/GenBank/DDBJ whole genome shotgun (WGS) entry which is preliminary data.</text>
</comment>
<accession>A0A7V4U2E4</accession>
<feature type="chain" id="PRO_5031421352" description="DUF4424 domain-containing protein" evidence="1">
    <location>
        <begin position="22"/>
        <end position="195"/>
    </location>
</feature>
<dbReference type="EMBL" id="DRQG01000130">
    <property type="protein sequence ID" value="HGY56785.1"/>
    <property type="molecule type" value="Genomic_DNA"/>
</dbReference>
<proteinExistence type="predicted"/>
<evidence type="ECO:0008006" key="3">
    <source>
        <dbReference type="Google" id="ProtNLM"/>
    </source>
</evidence>
<gene>
    <name evidence="2" type="ORF">ENK44_13850</name>
</gene>
<dbReference type="AlphaFoldDB" id="A0A7V4U2E4"/>
<sequence length="195" mass="22658">MKILFALLCIGGIFSKPFMLAAQPVDFFRENIEIDISDTICTVTGTYYFRNPSSRSLNIPVLYPIVINNRLPIFPEYISVKSVSGNKEIPFSRQKQAIRFNLSCPGQSIIIFQVSYRQRTPFGYMEYILTTTKNWGRALEYAEYNIRLPANLRLQHLSLKTDRITNFGDFTLYYTKKTSFLPAKNIIIKWERSEP</sequence>
<keyword evidence="1" id="KW-0732">Signal</keyword>